<dbReference type="InterPro" id="IPR011660">
    <property type="entry name" value="VapB-like"/>
</dbReference>
<reference evidence="2" key="1">
    <citation type="journal article" date="2019" name="Int. J. Syst. Evol. Microbiol.">
        <title>The Global Catalogue of Microorganisms (GCM) 10K type strain sequencing project: providing services to taxonomists for standard genome sequencing and annotation.</title>
        <authorList>
            <consortium name="The Broad Institute Genomics Platform"/>
            <consortium name="The Broad Institute Genome Sequencing Center for Infectious Disease"/>
            <person name="Wu L."/>
            <person name="Ma J."/>
        </authorList>
    </citation>
    <scope>NUCLEOTIDE SEQUENCE [LARGE SCALE GENOMIC DNA]</scope>
    <source>
        <strain evidence="2">KCTC 42964</strain>
    </source>
</reference>
<dbReference type="RefSeq" id="WP_379900504.1">
    <property type="nucleotide sequence ID" value="NZ_JBHRTR010000026.1"/>
</dbReference>
<keyword evidence="2" id="KW-1185">Reference proteome</keyword>
<accession>A0ABV7KZR0</accession>
<organism evidence="1 2">
    <name type="scientific">Marinibaculum pumilum</name>
    <dbReference type="NCBI Taxonomy" id="1766165"/>
    <lineage>
        <taxon>Bacteria</taxon>
        <taxon>Pseudomonadati</taxon>
        <taxon>Pseudomonadota</taxon>
        <taxon>Alphaproteobacteria</taxon>
        <taxon>Rhodospirillales</taxon>
        <taxon>Rhodospirillaceae</taxon>
        <taxon>Marinibaculum</taxon>
    </lineage>
</organism>
<proteinExistence type="predicted"/>
<comment type="caution">
    <text evidence="1">The sequence shown here is derived from an EMBL/GenBank/DDBJ whole genome shotgun (WGS) entry which is preliminary data.</text>
</comment>
<dbReference type="Proteomes" id="UP001595528">
    <property type="component" value="Unassembled WGS sequence"/>
</dbReference>
<sequence>MPLNIKDEEVHRQARELAELTGKSITAAVREAIEEKLAAARAGAEPRRPNADALLAIARRCSARLKARGLTSDHSDLYDDQGLPR</sequence>
<dbReference type="Pfam" id="PF07704">
    <property type="entry name" value="PSK_trans_fac"/>
    <property type="match status" value="1"/>
</dbReference>
<evidence type="ECO:0000313" key="2">
    <source>
        <dbReference type="Proteomes" id="UP001595528"/>
    </source>
</evidence>
<evidence type="ECO:0000313" key="1">
    <source>
        <dbReference type="EMBL" id="MFC3227908.1"/>
    </source>
</evidence>
<protein>
    <submittedName>
        <fullName evidence="1">Type II toxin-antitoxin system VapB family antitoxin</fullName>
    </submittedName>
</protein>
<gene>
    <name evidence="1" type="ORF">ACFOGJ_11740</name>
</gene>
<dbReference type="EMBL" id="JBHRTR010000026">
    <property type="protein sequence ID" value="MFC3227908.1"/>
    <property type="molecule type" value="Genomic_DNA"/>
</dbReference>
<name>A0ABV7KZR0_9PROT</name>